<accession>A0A1F5J9F3</accession>
<dbReference type="GO" id="GO:0045892">
    <property type="term" value="P:negative regulation of DNA-templated transcription"/>
    <property type="evidence" value="ECO:0007669"/>
    <property type="project" value="InterPro"/>
</dbReference>
<dbReference type="InterPro" id="IPR005650">
    <property type="entry name" value="BlaI_family"/>
</dbReference>
<name>A0A1F5J9F3_9BACT</name>
<feature type="transmembrane region" description="Helical" evidence="5">
    <location>
        <begin position="186"/>
        <end position="205"/>
    </location>
</feature>
<evidence type="ECO:0000256" key="4">
    <source>
        <dbReference type="ARBA" id="ARBA00023163"/>
    </source>
</evidence>
<keyword evidence="2" id="KW-0805">Transcription regulation</keyword>
<dbReference type="AlphaFoldDB" id="A0A1F5J9F3"/>
<evidence type="ECO:0000256" key="5">
    <source>
        <dbReference type="SAM" id="Phobius"/>
    </source>
</evidence>
<sequence length="220" mass="25802">MNNKKSSFPKLFNIQKTLGSLEIRVMKIIWREQRCTVRNVLEDLKKEKSVAYTTIMTVMNNLYKKRFVKRVKIKKAYQYQPVASENLFIYFSISKAFQNLLSEYGKLTVLTSLVPVQIDFPVFYKTPLIIGFLTSLTLGIFTVFFLDLLQNIVFFGSFDYINLFFAEPKIIFDHTTVLFKAFIESLPILSLLTNLILIIFAILIVRKMTRLPDFRLRMFS</sequence>
<keyword evidence="5" id="KW-0812">Transmembrane</keyword>
<feature type="transmembrane region" description="Helical" evidence="5">
    <location>
        <begin position="128"/>
        <end position="146"/>
    </location>
</feature>
<reference evidence="6 7" key="1">
    <citation type="journal article" date="2016" name="Nat. Commun.">
        <title>Thousands of microbial genomes shed light on interconnected biogeochemical processes in an aquifer system.</title>
        <authorList>
            <person name="Anantharaman K."/>
            <person name="Brown C.T."/>
            <person name="Hug L.A."/>
            <person name="Sharon I."/>
            <person name="Castelle C.J."/>
            <person name="Probst A.J."/>
            <person name="Thomas B.C."/>
            <person name="Singh A."/>
            <person name="Wilkins M.J."/>
            <person name="Karaoz U."/>
            <person name="Brodie E.L."/>
            <person name="Williams K.H."/>
            <person name="Hubbard S.S."/>
            <person name="Banfield J.F."/>
        </authorList>
    </citation>
    <scope>NUCLEOTIDE SEQUENCE [LARGE SCALE GENOMIC DNA]</scope>
</reference>
<comment type="similarity">
    <text evidence="1">Belongs to the BlaI transcriptional regulatory family.</text>
</comment>
<keyword evidence="5" id="KW-0472">Membrane</keyword>
<dbReference type="Pfam" id="PF03965">
    <property type="entry name" value="Penicillinase_R"/>
    <property type="match status" value="1"/>
</dbReference>
<dbReference type="InterPro" id="IPR036390">
    <property type="entry name" value="WH_DNA-bd_sf"/>
</dbReference>
<dbReference type="Proteomes" id="UP000177042">
    <property type="component" value="Unassembled WGS sequence"/>
</dbReference>
<dbReference type="InterPro" id="IPR036388">
    <property type="entry name" value="WH-like_DNA-bd_sf"/>
</dbReference>
<comment type="caution">
    <text evidence="6">The sequence shown here is derived from an EMBL/GenBank/DDBJ whole genome shotgun (WGS) entry which is preliminary data.</text>
</comment>
<keyword evidence="3" id="KW-0238">DNA-binding</keyword>
<dbReference type="EMBL" id="MFCX01000029">
    <property type="protein sequence ID" value="OGE25277.1"/>
    <property type="molecule type" value="Genomic_DNA"/>
</dbReference>
<evidence type="ECO:0000256" key="2">
    <source>
        <dbReference type="ARBA" id="ARBA00023015"/>
    </source>
</evidence>
<proteinExistence type="inferred from homology"/>
<evidence type="ECO:0000256" key="3">
    <source>
        <dbReference type="ARBA" id="ARBA00023125"/>
    </source>
</evidence>
<organism evidence="6 7">
    <name type="scientific">Candidatus Daviesbacteria bacterium RIFCSPHIGHO2_02_FULL_39_12</name>
    <dbReference type="NCBI Taxonomy" id="1797770"/>
    <lineage>
        <taxon>Bacteria</taxon>
        <taxon>Candidatus Daviesiibacteriota</taxon>
    </lineage>
</organism>
<evidence type="ECO:0000313" key="7">
    <source>
        <dbReference type="Proteomes" id="UP000177042"/>
    </source>
</evidence>
<evidence type="ECO:0000313" key="6">
    <source>
        <dbReference type="EMBL" id="OGE25277.1"/>
    </source>
</evidence>
<keyword evidence="5" id="KW-1133">Transmembrane helix</keyword>
<protein>
    <submittedName>
        <fullName evidence="6">Uncharacterized protein</fullName>
    </submittedName>
</protein>
<dbReference type="GO" id="GO:0003677">
    <property type="term" value="F:DNA binding"/>
    <property type="evidence" value="ECO:0007669"/>
    <property type="project" value="UniProtKB-KW"/>
</dbReference>
<gene>
    <name evidence="6" type="ORF">A3C26_03995</name>
</gene>
<keyword evidence="4" id="KW-0804">Transcription</keyword>
<evidence type="ECO:0000256" key="1">
    <source>
        <dbReference type="ARBA" id="ARBA00011046"/>
    </source>
</evidence>
<dbReference type="SUPFAM" id="SSF46785">
    <property type="entry name" value="Winged helix' DNA-binding domain"/>
    <property type="match status" value="1"/>
</dbReference>
<dbReference type="Gene3D" id="1.10.10.10">
    <property type="entry name" value="Winged helix-like DNA-binding domain superfamily/Winged helix DNA-binding domain"/>
    <property type="match status" value="1"/>
</dbReference>